<keyword evidence="5" id="KW-0808">Transferase</keyword>
<dbReference type="PANTHER" id="PTHR43711">
    <property type="entry name" value="TWO-COMPONENT HISTIDINE KINASE"/>
    <property type="match status" value="1"/>
</dbReference>
<keyword evidence="7" id="KW-0902">Two-component regulatory system</keyword>
<feature type="domain" description="Histidine kinase" evidence="10">
    <location>
        <begin position="133"/>
        <end position="346"/>
    </location>
</feature>
<dbReference type="EC" id="2.7.13.3" evidence="3"/>
<comment type="caution">
    <text evidence="12">The sequence shown here is derived from an EMBL/GenBank/DDBJ whole genome shotgun (WGS) entry which is preliminary data.</text>
</comment>
<dbReference type="Gene3D" id="3.30.565.10">
    <property type="entry name" value="Histidine kinase-like ATPase, C-terminal domain"/>
    <property type="match status" value="1"/>
</dbReference>
<dbReference type="Gene3D" id="1.10.287.130">
    <property type="match status" value="1"/>
</dbReference>
<dbReference type="Gene3D" id="6.10.340.10">
    <property type="match status" value="1"/>
</dbReference>
<dbReference type="Proteomes" id="UP000824025">
    <property type="component" value="Unassembled WGS sequence"/>
</dbReference>
<evidence type="ECO:0000256" key="8">
    <source>
        <dbReference type="ARBA" id="ARBA00023136"/>
    </source>
</evidence>
<reference evidence="12" key="2">
    <citation type="submission" date="2021-04" db="EMBL/GenBank/DDBJ databases">
        <authorList>
            <person name="Gilroy R."/>
        </authorList>
    </citation>
    <scope>NUCLEOTIDE SEQUENCE</scope>
    <source>
        <strain evidence="12">CHK192-19661</strain>
    </source>
</reference>
<name>A0A9D2D5B4_9FIRM</name>
<reference evidence="12" key="1">
    <citation type="journal article" date="2021" name="PeerJ">
        <title>Extensive microbial diversity within the chicken gut microbiome revealed by metagenomics and culture.</title>
        <authorList>
            <person name="Gilroy R."/>
            <person name="Ravi A."/>
            <person name="Getino M."/>
            <person name="Pursley I."/>
            <person name="Horton D.L."/>
            <person name="Alikhan N.F."/>
            <person name="Baker D."/>
            <person name="Gharbi K."/>
            <person name="Hall N."/>
            <person name="Watson M."/>
            <person name="Adriaenssens E.M."/>
            <person name="Foster-Nyarko E."/>
            <person name="Jarju S."/>
            <person name="Secka A."/>
            <person name="Antonio M."/>
            <person name="Oren A."/>
            <person name="Chaudhuri R.R."/>
            <person name="La Ragione R."/>
            <person name="Hildebrand F."/>
            <person name="Pallen M.J."/>
        </authorList>
    </citation>
    <scope>NUCLEOTIDE SEQUENCE</scope>
    <source>
        <strain evidence="12">CHK192-19661</strain>
    </source>
</reference>
<evidence type="ECO:0000256" key="5">
    <source>
        <dbReference type="ARBA" id="ARBA00022679"/>
    </source>
</evidence>
<proteinExistence type="predicted"/>
<dbReference type="InterPro" id="IPR003660">
    <property type="entry name" value="HAMP_dom"/>
</dbReference>
<dbReference type="SUPFAM" id="SSF47384">
    <property type="entry name" value="Homodimeric domain of signal transducing histidine kinase"/>
    <property type="match status" value="1"/>
</dbReference>
<dbReference type="InterPro" id="IPR036890">
    <property type="entry name" value="HATPase_C_sf"/>
</dbReference>
<accession>A0A9D2D5B4</accession>
<dbReference type="Pfam" id="PF00512">
    <property type="entry name" value="HisKA"/>
    <property type="match status" value="1"/>
</dbReference>
<evidence type="ECO:0000256" key="6">
    <source>
        <dbReference type="ARBA" id="ARBA00022777"/>
    </source>
</evidence>
<dbReference type="AlphaFoldDB" id="A0A9D2D5B4"/>
<sequence length="346" mass="37471">MKKKGARAKFSPTGFLLFFLPLTAVVSVTVLVHGKLTDAPAGVTAAIMFSVIVVFSVVCTLLDMLRRTLTNERPAAQILEATDKIASGDFSVRLSPAHPFNKYDNYDKIMENLNRMAAELSKTEVLHSDFIANVSHEIKTPLAVIRSYASALRSDGIPPERRREYADALVSASARLSSLVTDILKLNKLENSELRPETKPTDLGENLRESVLGFEEPIERKGLRLECDIDDVTVPADGSLLTLAWNNLLSNAVKFTPEGGTITVTLKDEGTRAAVCVRDTGCGISPETGAHIFDKFYQGDTSHAQEGNGLGLALVKKVIDLTGGEIAVESEPGKGSAFTVRLRKGE</sequence>
<gene>
    <name evidence="12" type="ORF">H9726_00350</name>
</gene>
<evidence type="ECO:0000256" key="3">
    <source>
        <dbReference type="ARBA" id="ARBA00012438"/>
    </source>
</evidence>
<dbReference type="PROSITE" id="PS50109">
    <property type="entry name" value="HIS_KIN"/>
    <property type="match status" value="1"/>
</dbReference>
<evidence type="ECO:0000313" key="12">
    <source>
        <dbReference type="EMBL" id="HIZ08912.1"/>
    </source>
</evidence>
<evidence type="ECO:0000313" key="13">
    <source>
        <dbReference type="Proteomes" id="UP000824025"/>
    </source>
</evidence>
<evidence type="ECO:0000256" key="7">
    <source>
        <dbReference type="ARBA" id="ARBA00023012"/>
    </source>
</evidence>
<dbReference type="FunFam" id="3.30.565.10:FF:000006">
    <property type="entry name" value="Sensor histidine kinase WalK"/>
    <property type="match status" value="1"/>
</dbReference>
<dbReference type="CDD" id="cd00075">
    <property type="entry name" value="HATPase"/>
    <property type="match status" value="1"/>
</dbReference>
<protein>
    <recommendedName>
        <fullName evidence="3">histidine kinase</fullName>
        <ecNumber evidence="3">2.7.13.3</ecNumber>
    </recommendedName>
</protein>
<keyword evidence="6 12" id="KW-0418">Kinase</keyword>
<evidence type="ECO:0000259" key="11">
    <source>
        <dbReference type="PROSITE" id="PS50885"/>
    </source>
</evidence>
<dbReference type="InterPro" id="IPR005467">
    <property type="entry name" value="His_kinase_dom"/>
</dbReference>
<dbReference type="InterPro" id="IPR003594">
    <property type="entry name" value="HATPase_dom"/>
</dbReference>
<keyword evidence="4" id="KW-0597">Phosphoprotein</keyword>
<dbReference type="Pfam" id="PF02518">
    <property type="entry name" value="HATPase_c"/>
    <property type="match status" value="1"/>
</dbReference>
<evidence type="ECO:0000256" key="1">
    <source>
        <dbReference type="ARBA" id="ARBA00000085"/>
    </source>
</evidence>
<dbReference type="FunFam" id="1.10.287.130:FF:000001">
    <property type="entry name" value="Two-component sensor histidine kinase"/>
    <property type="match status" value="1"/>
</dbReference>
<keyword evidence="8 9" id="KW-0472">Membrane</keyword>
<evidence type="ECO:0000256" key="9">
    <source>
        <dbReference type="SAM" id="Phobius"/>
    </source>
</evidence>
<dbReference type="PROSITE" id="PS50885">
    <property type="entry name" value="HAMP"/>
    <property type="match status" value="1"/>
</dbReference>
<dbReference type="InterPro" id="IPR004358">
    <property type="entry name" value="Sig_transdc_His_kin-like_C"/>
</dbReference>
<comment type="catalytic activity">
    <reaction evidence="1">
        <text>ATP + protein L-histidine = ADP + protein N-phospho-L-histidine.</text>
        <dbReference type="EC" id="2.7.13.3"/>
    </reaction>
</comment>
<dbReference type="SMART" id="SM00387">
    <property type="entry name" value="HATPase_c"/>
    <property type="match status" value="1"/>
</dbReference>
<dbReference type="PRINTS" id="PR00344">
    <property type="entry name" value="BCTRLSENSOR"/>
</dbReference>
<dbReference type="InterPro" id="IPR036097">
    <property type="entry name" value="HisK_dim/P_sf"/>
</dbReference>
<comment type="subcellular location">
    <subcellularLocation>
        <location evidence="2">Membrane</location>
    </subcellularLocation>
</comment>
<dbReference type="InterPro" id="IPR003661">
    <property type="entry name" value="HisK_dim/P_dom"/>
</dbReference>
<dbReference type="CDD" id="cd00082">
    <property type="entry name" value="HisKA"/>
    <property type="match status" value="1"/>
</dbReference>
<evidence type="ECO:0000256" key="4">
    <source>
        <dbReference type="ARBA" id="ARBA00022553"/>
    </source>
</evidence>
<keyword evidence="9" id="KW-0812">Transmembrane</keyword>
<dbReference type="GO" id="GO:0000155">
    <property type="term" value="F:phosphorelay sensor kinase activity"/>
    <property type="evidence" value="ECO:0007669"/>
    <property type="project" value="InterPro"/>
</dbReference>
<dbReference type="SMART" id="SM00388">
    <property type="entry name" value="HisKA"/>
    <property type="match status" value="1"/>
</dbReference>
<evidence type="ECO:0000256" key="2">
    <source>
        <dbReference type="ARBA" id="ARBA00004370"/>
    </source>
</evidence>
<keyword evidence="9" id="KW-1133">Transmembrane helix</keyword>
<organism evidence="12 13">
    <name type="scientific">Candidatus Borkfalkia avicola</name>
    <dbReference type="NCBI Taxonomy" id="2838503"/>
    <lineage>
        <taxon>Bacteria</taxon>
        <taxon>Bacillati</taxon>
        <taxon>Bacillota</taxon>
        <taxon>Clostridia</taxon>
        <taxon>Christensenellales</taxon>
        <taxon>Christensenellaceae</taxon>
        <taxon>Candidatus Borkfalkia</taxon>
    </lineage>
</organism>
<dbReference type="CDD" id="cd06225">
    <property type="entry name" value="HAMP"/>
    <property type="match status" value="1"/>
</dbReference>
<feature type="transmembrane region" description="Helical" evidence="9">
    <location>
        <begin position="44"/>
        <end position="65"/>
    </location>
</feature>
<dbReference type="PANTHER" id="PTHR43711:SF1">
    <property type="entry name" value="HISTIDINE KINASE 1"/>
    <property type="match status" value="1"/>
</dbReference>
<feature type="domain" description="HAMP" evidence="11">
    <location>
        <begin position="73"/>
        <end position="125"/>
    </location>
</feature>
<dbReference type="InterPro" id="IPR050736">
    <property type="entry name" value="Sensor_HK_Regulatory"/>
</dbReference>
<dbReference type="SUPFAM" id="SSF55874">
    <property type="entry name" value="ATPase domain of HSP90 chaperone/DNA topoisomerase II/histidine kinase"/>
    <property type="match status" value="1"/>
</dbReference>
<evidence type="ECO:0000259" key="10">
    <source>
        <dbReference type="PROSITE" id="PS50109"/>
    </source>
</evidence>
<dbReference type="GO" id="GO:0016020">
    <property type="term" value="C:membrane"/>
    <property type="evidence" value="ECO:0007669"/>
    <property type="project" value="UniProtKB-SubCell"/>
</dbReference>
<dbReference type="EMBL" id="DXCF01000002">
    <property type="protein sequence ID" value="HIZ08912.1"/>
    <property type="molecule type" value="Genomic_DNA"/>
</dbReference>